<dbReference type="InterPro" id="IPR016040">
    <property type="entry name" value="NAD(P)-bd_dom"/>
</dbReference>
<reference evidence="2 5" key="3">
    <citation type="journal article" date="2024" name="Microbiol. Resour. Announc.">
        <title>Genome annotations for the ascomycete fungi Trichoderma harzianum, Trichoderma aggressivum, and Purpureocillium lilacinum.</title>
        <authorList>
            <person name="Beijen E.P.W."/>
            <person name="Ohm R.A."/>
        </authorList>
    </citation>
    <scope>NUCLEOTIDE SEQUENCE [LARGE SCALE GENOMIC DNA]</scope>
    <source>
        <strain evidence="2 5">CBS 150709</strain>
    </source>
</reference>
<reference evidence="2" key="2">
    <citation type="submission" date="2023-11" db="EMBL/GenBank/DDBJ databases">
        <authorList>
            <person name="Beijen E."/>
            <person name="Ohm R.A."/>
        </authorList>
    </citation>
    <scope>NUCLEOTIDE SEQUENCE</scope>
    <source>
        <strain evidence="2">CBS 150709</strain>
    </source>
</reference>
<comment type="caution">
    <text evidence="3">The sequence shown here is derived from an EMBL/GenBank/DDBJ whole genome shotgun (WGS) entry which is preliminary data.</text>
</comment>
<dbReference type="SUPFAM" id="SSF51735">
    <property type="entry name" value="NAD(P)-binding Rossmann-fold domains"/>
    <property type="match status" value="1"/>
</dbReference>
<sequence length="268" mass="29703">MPTYAVLGATGTTGSEITRLLLPRPDVHIKVYARSREKLLNAVPELEAAKNAQTFIGLLSDVANMTACLRDANVIFMAVGTNSNKPGTRVTQDTSETLAASLKALRLEKAATGYRPPTLVFLASAMTASWTREHQPWLANRFVYNAGYFIYSDHVASFAYLDKEVPWLPLIKASPGALVEDVASGFRLEPHGRSSETCSYKDLAAAMILMVEDGERDWVGMDPGVFSLGKPRRDLLVLDKLPFHLIPGNVVTWLPWTYRLLRKIRLIQ</sequence>
<evidence type="ECO:0000313" key="2">
    <source>
        <dbReference type="EMBL" id="KAK4095330.1"/>
    </source>
</evidence>
<accession>A0A179H263</accession>
<dbReference type="EMBL" id="JAWRVI010000001">
    <property type="protein sequence ID" value="KAK4095330.1"/>
    <property type="molecule type" value="Genomic_DNA"/>
</dbReference>
<dbReference type="Pfam" id="PF13460">
    <property type="entry name" value="NAD_binding_10"/>
    <property type="match status" value="1"/>
</dbReference>
<proteinExistence type="predicted"/>
<evidence type="ECO:0000313" key="4">
    <source>
        <dbReference type="Proteomes" id="UP000078240"/>
    </source>
</evidence>
<evidence type="ECO:0000313" key="3">
    <source>
        <dbReference type="EMBL" id="OAQ83593.1"/>
    </source>
</evidence>
<name>A0A179H263_PURLI</name>
<organism evidence="3 4">
    <name type="scientific">Purpureocillium lilacinum</name>
    <name type="common">Paecilomyces lilacinus</name>
    <dbReference type="NCBI Taxonomy" id="33203"/>
    <lineage>
        <taxon>Eukaryota</taxon>
        <taxon>Fungi</taxon>
        <taxon>Dikarya</taxon>
        <taxon>Ascomycota</taxon>
        <taxon>Pezizomycotina</taxon>
        <taxon>Sordariomycetes</taxon>
        <taxon>Hypocreomycetidae</taxon>
        <taxon>Hypocreales</taxon>
        <taxon>Ophiocordycipitaceae</taxon>
        <taxon>Purpureocillium</taxon>
    </lineage>
</organism>
<dbReference type="InterPro" id="IPR036291">
    <property type="entry name" value="NAD(P)-bd_dom_sf"/>
</dbReference>
<dbReference type="EMBL" id="LSBH01000002">
    <property type="protein sequence ID" value="OAQ83593.1"/>
    <property type="molecule type" value="Genomic_DNA"/>
</dbReference>
<dbReference type="Proteomes" id="UP001287286">
    <property type="component" value="Unassembled WGS sequence"/>
</dbReference>
<dbReference type="Proteomes" id="UP000078240">
    <property type="component" value="Unassembled WGS sequence"/>
</dbReference>
<evidence type="ECO:0000259" key="1">
    <source>
        <dbReference type="Pfam" id="PF13460"/>
    </source>
</evidence>
<protein>
    <submittedName>
        <fullName evidence="3">NADH(P)-binding domain-containing protein</fullName>
    </submittedName>
</protein>
<dbReference type="Gene3D" id="3.40.50.720">
    <property type="entry name" value="NAD(P)-binding Rossmann-like Domain"/>
    <property type="match status" value="1"/>
</dbReference>
<reference evidence="3 4" key="1">
    <citation type="submission" date="2016-01" db="EMBL/GenBank/DDBJ databases">
        <title>Biosynthesis of antibiotic leucinostatins and their inhibition on Phytophthora in bio-control Purpureocillium lilacinum.</title>
        <authorList>
            <person name="Wang G."/>
            <person name="Liu Z."/>
            <person name="Lin R."/>
            <person name="Li E."/>
            <person name="Mao Z."/>
            <person name="Ling J."/>
            <person name="Yin W."/>
            <person name="Xie B."/>
        </authorList>
    </citation>
    <scope>NUCLEOTIDE SEQUENCE [LARGE SCALE GENOMIC DNA]</scope>
    <source>
        <strain evidence="3">PLBJ-1</strain>
    </source>
</reference>
<dbReference type="AlphaFoldDB" id="A0A179H263"/>
<gene>
    <name evidence="2" type="ORF">Purlil1_126</name>
    <name evidence="3" type="ORF">VFPBJ_02361</name>
</gene>
<evidence type="ECO:0000313" key="5">
    <source>
        <dbReference type="Proteomes" id="UP001287286"/>
    </source>
</evidence>
<keyword evidence="5" id="KW-1185">Reference proteome</keyword>
<dbReference type="OrthoDB" id="419598at2759"/>
<feature type="domain" description="NAD(P)-binding" evidence="1">
    <location>
        <begin position="8"/>
        <end position="212"/>
    </location>
</feature>